<dbReference type="Proteomes" id="UP000716004">
    <property type="component" value="Unassembled WGS sequence"/>
</dbReference>
<evidence type="ECO:0000313" key="4">
    <source>
        <dbReference type="Proteomes" id="UP000750197"/>
    </source>
</evidence>
<proteinExistence type="predicted"/>
<gene>
    <name evidence="2" type="ORF">J9259_08600</name>
    <name evidence="3" type="ORF">KIY12_06675</name>
</gene>
<evidence type="ECO:0000313" key="2">
    <source>
        <dbReference type="EMBL" id="MBX8632554.1"/>
    </source>
</evidence>
<dbReference type="AlphaFoldDB" id="A0A8J7YSE1"/>
<dbReference type="EMBL" id="JAGVSJ010000035">
    <property type="protein sequence ID" value="MBX8632554.1"/>
    <property type="molecule type" value="Genomic_DNA"/>
</dbReference>
<dbReference type="Gene3D" id="3.40.5.50">
    <property type="match status" value="1"/>
</dbReference>
<dbReference type="EMBL" id="JAHEAC010000058">
    <property type="protein sequence ID" value="MBX8644386.1"/>
    <property type="molecule type" value="Genomic_DNA"/>
</dbReference>
<organism evidence="3 4">
    <name type="scientific">Candidatus Sysuiplasma superficiale</name>
    <dbReference type="NCBI Taxonomy" id="2823368"/>
    <lineage>
        <taxon>Archaea</taxon>
        <taxon>Methanobacteriati</taxon>
        <taxon>Thermoplasmatota</taxon>
        <taxon>Thermoplasmata</taxon>
        <taxon>Candidatus Sysuiplasmatales</taxon>
        <taxon>Candidatus Sysuiplasmataceae</taxon>
        <taxon>Candidatus Sysuiplasma</taxon>
    </lineage>
</organism>
<protein>
    <submittedName>
        <fullName evidence="3">DNA replication complex GINS family protein</fullName>
    </submittedName>
</protein>
<comment type="caution">
    <text evidence="3">The sequence shown here is derived from an EMBL/GenBank/DDBJ whole genome shotgun (WGS) entry which is preliminary data.</text>
</comment>
<accession>A0A8J7YSE1</accession>
<dbReference type="Gene3D" id="1.20.58.1030">
    <property type="match status" value="1"/>
</dbReference>
<name>A0A8J7YSE1_9ARCH</name>
<dbReference type="CDD" id="cd11714">
    <property type="entry name" value="GINS_A_archaea"/>
    <property type="match status" value="1"/>
</dbReference>
<feature type="region of interest" description="Disordered" evidence="1">
    <location>
        <begin position="135"/>
        <end position="181"/>
    </location>
</feature>
<sequence>MPPDEYKVTYSEITRIYRDARKEVLTEIPHDFYARAREYLQELREEEESSARTDRAGAGQLQLREASKLLKQIWEFRTRKLLLLAVSQRMQDEFNIRGLSDEETEFFVAARNLVRAHEHSVFSGGTHKPVDVAGAGQAAQAAEASATGENAGKDGNTDGKSVTATEDEGSRSGDGDQGTVNSGDEMVLVRLLGDVPMFSTEYGNLTLGREDIASIPARYAKVLISRNVAVRIDSRL</sequence>
<feature type="compositionally biased region" description="Low complexity" evidence="1">
    <location>
        <begin position="135"/>
        <end position="150"/>
    </location>
</feature>
<evidence type="ECO:0000256" key="1">
    <source>
        <dbReference type="SAM" id="MobiDB-lite"/>
    </source>
</evidence>
<evidence type="ECO:0000313" key="3">
    <source>
        <dbReference type="EMBL" id="MBX8644386.1"/>
    </source>
</evidence>
<dbReference type="Proteomes" id="UP000750197">
    <property type="component" value="Unassembled WGS sequence"/>
</dbReference>
<reference evidence="3" key="1">
    <citation type="submission" date="2021-05" db="EMBL/GenBank/DDBJ databases">
        <title>Genomic insights into ecological role and evolution of a novel Thermoplasmata order Candidatus Sysuiplasmatales.</title>
        <authorList>
            <person name="Yuan Y."/>
        </authorList>
    </citation>
    <scope>NUCLEOTIDE SEQUENCE</scope>
    <source>
        <strain evidence="3">TUT19-bin139</strain>
        <strain evidence="2">YP2-bin.285</strain>
    </source>
</reference>